<comment type="caution">
    <text evidence="14">The sequence shown here is derived from an EMBL/GenBank/DDBJ whole genome shotgun (WGS) entry which is preliminary data.</text>
</comment>
<dbReference type="GO" id="GO:0046872">
    <property type="term" value="F:metal ion binding"/>
    <property type="evidence" value="ECO:0007669"/>
    <property type="project" value="UniProtKB-KW"/>
</dbReference>
<evidence type="ECO:0000256" key="9">
    <source>
        <dbReference type="ARBA" id="ARBA00023211"/>
    </source>
</evidence>
<organism evidence="14 15">
    <name type="scientific">Zostera marina</name>
    <name type="common">Eelgrass</name>
    <dbReference type="NCBI Taxonomy" id="29655"/>
    <lineage>
        <taxon>Eukaryota</taxon>
        <taxon>Viridiplantae</taxon>
        <taxon>Streptophyta</taxon>
        <taxon>Embryophyta</taxon>
        <taxon>Tracheophyta</taxon>
        <taxon>Spermatophyta</taxon>
        <taxon>Magnoliopsida</taxon>
        <taxon>Liliopsida</taxon>
        <taxon>Zosteraceae</taxon>
        <taxon>Zostera</taxon>
    </lineage>
</organism>
<feature type="domain" description="PPM-type phosphatase" evidence="13">
    <location>
        <begin position="117"/>
        <end position="383"/>
    </location>
</feature>
<gene>
    <name evidence="14" type="ORF">ZOSMA_114G00790</name>
</gene>
<dbReference type="InterPro" id="IPR001932">
    <property type="entry name" value="PPM-type_phosphatase-like_dom"/>
</dbReference>
<dbReference type="PANTHER" id="PTHR47992">
    <property type="entry name" value="PROTEIN PHOSPHATASE"/>
    <property type="match status" value="1"/>
</dbReference>
<evidence type="ECO:0000256" key="8">
    <source>
        <dbReference type="ARBA" id="ARBA00022912"/>
    </source>
</evidence>
<dbReference type="CDD" id="cd00143">
    <property type="entry name" value="PP2Cc"/>
    <property type="match status" value="1"/>
</dbReference>
<dbReference type="InterPro" id="IPR015655">
    <property type="entry name" value="PP2C"/>
</dbReference>
<proteinExistence type="inferred from homology"/>
<dbReference type="InterPro" id="IPR036457">
    <property type="entry name" value="PPM-type-like_dom_sf"/>
</dbReference>
<evidence type="ECO:0000313" key="14">
    <source>
        <dbReference type="EMBL" id="KMZ75482.1"/>
    </source>
</evidence>
<evidence type="ECO:0000256" key="7">
    <source>
        <dbReference type="ARBA" id="ARBA00022842"/>
    </source>
</evidence>
<accession>A0A0K9Q4N0</accession>
<keyword evidence="7" id="KW-0460">Magnesium</keyword>
<evidence type="ECO:0000256" key="11">
    <source>
        <dbReference type="ARBA" id="ARBA00048336"/>
    </source>
</evidence>
<keyword evidence="15" id="KW-1185">Reference proteome</keyword>
<evidence type="ECO:0000256" key="5">
    <source>
        <dbReference type="ARBA" id="ARBA00022723"/>
    </source>
</evidence>
<evidence type="ECO:0000256" key="10">
    <source>
        <dbReference type="ARBA" id="ARBA00047761"/>
    </source>
</evidence>
<dbReference type="OMA" id="CINNDKP"/>
<comment type="catalytic activity">
    <reaction evidence="10">
        <text>O-phospho-L-seryl-[protein] + H2O = L-seryl-[protein] + phosphate</text>
        <dbReference type="Rhea" id="RHEA:20629"/>
        <dbReference type="Rhea" id="RHEA-COMP:9863"/>
        <dbReference type="Rhea" id="RHEA-COMP:11604"/>
        <dbReference type="ChEBI" id="CHEBI:15377"/>
        <dbReference type="ChEBI" id="CHEBI:29999"/>
        <dbReference type="ChEBI" id="CHEBI:43474"/>
        <dbReference type="ChEBI" id="CHEBI:83421"/>
        <dbReference type="EC" id="3.1.3.16"/>
    </reaction>
</comment>
<comment type="cofactor">
    <cofactor evidence="1">
        <name>Mn(2+)</name>
        <dbReference type="ChEBI" id="CHEBI:29035"/>
    </cofactor>
</comment>
<dbReference type="Gene3D" id="3.60.40.10">
    <property type="entry name" value="PPM-type phosphatase domain"/>
    <property type="match status" value="1"/>
</dbReference>
<dbReference type="PROSITE" id="PS01032">
    <property type="entry name" value="PPM_1"/>
    <property type="match status" value="1"/>
</dbReference>
<evidence type="ECO:0000256" key="2">
    <source>
        <dbReference type="ARBA" id="ARBA00001946"/>
    </source>
</evidence>
<evidence type="ECO:0000259" key="13">
    <source>
        <dbReference type="PROSITE" id="PS51746"/>
    </source>
</evidence>
<reference evidence="15" key="1">
    <citation type="journal article" date="2016" name="Nature">
        <title>The genome of the seagrass Zostera marina reveals angiosperm adaptation to the sea.</title>
        <authorList>
            <person name="Olsen J.L."/>
            <person name="Rouze P."/>
            <person name="Verhelst B."/>
            <person name="Lin Y.-C."/>
            <person name="Bayer T."/>
            <person name="Collen J."/>
            <person name="Dattolo E."/>
            <person name="De Paoli E."/>
            <person name="Dittami S."/>
            <person name="Maumus F."/>
            <person name="Michel G."/>
            <person name="Kersting A."/>
            <person name="Lauritano C."/>
            <person name="Lohaus R."/>
            <person name="Toepel M."/>
            <person name="Tonon T."/>
            <person name="Vanneste K."/>
            <person name="Amirebrahimi M."/>
            <person name="Brakel J."/>
            <person name="Bostroem C."/>
            <person name="Chovatia M."/>
            <person name="Grimwood J."/>
            <person name="Jenkins J.W."/>
            <person name="Jueterbock A."/>
            <person name="Mraz A."/>
            <person name="Stam W.T."/>
            <person name="Tice H."/>
            <person name="Bornberg-Bauer E."/>
            <person name="Green P.J."/>
            <person name="Pearson G.A."/>
            <person name="Procaccini G."/>
            <person name="Duarte C.M."/>
            <person name="Schmutz J."/>
            <person name="Reusch T.B.H."/>
            <person name="Van de Peer Y."/>
        </authorList>
    </citation>
    <scope>NUCLEOTIDE SEQUENCE [LARGE SCALE GENOMIC DNA]</scope>
    <source>
        <strain evidence="15">cv. Finnish</strain>
    </source>
</reference>
<dbReference type="InterPro" id="IPR000222">
    <property type="entry name" value="PP2C_BS"/>
</dbReference>
<keyword evidence="5" id="KW-0479">Metal-binding</keyword>
<name>A0A0K9Q4N0_ZOSMR</name>
<dbReference type="STRING" id="29655.A0A0K9Q4N0"/>
<dbReference type="PROSITE" id="PS51746">
    <property type="entry name" value="PPM_2"/>
    <property type="match status" value="1"/>
</dbReference>
<evidence type="ECO:0000256" key="1">
    <source>
        <dbReference type="ARBA" id="ARBA00001936"/>
    </source>
</evidence>
<dbReference type="GO" id="GO:0004722">
    <property type="term" value="F:protein serine/threonine phosphatase activity"/>
    <property type="evidence" value="ECO:0000318"/>
    <property type="project" value="GO_Central"/>
</dbReference>
<evidence type="ECO:0000256" key="12">
    <source>
        <dbReference type="RuleBase" id="RU003465"/>
    </source>
</evidence>
<dbReference type="GO" id="GO:0009738">
    <property type="term" value="P:abscisic acid-activated signaling pathway"/>
    <property type="evidence" value="ECO:0000318"/>
    <property type="project" value="GO_Central"/>
</dbReference>
<dbReference type="OrthoDB" id="10264738at2759"/>
<evidence type="ECO:0000313" key="15">
    <source>
        <dbReference type="Proteomes" id="UP000036987"/>
    </source>
</evidence>
<comment type="catalytic activity">
    <reaction evidence="11">
        <text>O-phospho-L-threonyl-[protein] + H2O = L-threonyl-[protein] + phosphate</text>
        <dbReference type="Rhea" id="RHEA:47004"/>
        <dbReference type="Rhea" id="RHEA-COMP:11060"/>
        <dbReference type="Rhea" id="RHEA-COMP:11605"/>
        <dbReference type="ChEBI" id="CHEBI:15377"/>
        <dbReference type="ChEBI" id="CHEBI:30013"/>
        <dbReference type="ChEBI" id="CHEBI:43474"/>
        <dbReference type="ChEBI" id="CHEBI:61977"/>
        <dbReference type="EC" id="3.1.3.16"/>
    </reaction>
</comment>
<evidence type="ECO:0000256" key="6">
    <source>
        <dbReference type="ARBA" id="ARBA00022801"/>
    </source>
</evidence>
<dbReference type="SUPFAM" id="SSF81606">
    <property type="entry name" value="PP2C-like"/>
    <property type="match status" value="1"/>
</dbReference>
<dbReference type="AlphaFoldDB" id="A0A0K9Q4N0"/>
<keyword evidence="8 12" id="KW-0904">Protein phosphatase</keyword>
<dbReference type="SMART" id="SM00332">
    <property type="entry name" value="PP2Cc"/>
    <property type="match status" value="1"/>
</dbReference>
<keyword evidence="6 12" id="KW-0378">Hydrolase</keyword>
<protein>
    <recommendedName>
        <fullName evidence="4">protein-serine/threonine phosphatase</fullName>
        <ecNumber evidence="4">3.1.3.16</ecNumber>
    </recommendedName>
</protein>
<comment type="similarity">
    <text evidence="3 12">Belongs to the PP2C family.</text>
</comment>
<evidence type="ECO:0000256" key="4">
    <source>
        <dbReference type="ARBA" id="ARBA00013081"/>
    </source>
</evidence>
<sequence>MAIVVAAGSPIFSPSMRTHSCNSNQDNFIPQFTASPSPSSSSPFRSRFLKQATGRRISSEFSSTIASTTNSTASLKRKRPARLDIPQIESTLYFGFGDVDEGKRCSGIDEVEVDNTRFSVFCKKGRVKESMDDRYCAGVDVCGDSKLAFFGVFDGHGGSKTAEFAASNVEKNVIAAIREEEDEQDSNNQARIEEALRIAYLRTDSDLLKQEVPGGSCAVTALIMNDDHLIVSNAGDCRAVISKGGVAEAVTSDHRPSREDEKNRIENNGGYVDCIRGVWRLQGTLAVSRGLGDSHLKHWVIADPETTVQKINPECEFLILASDGLWDKVSNQEAVDIVRSMWINSSSSSNHTQPSLLSACKKLADLSVSRGSFDDVTVLVIPLRRFA</sequence>
<keyword evidence="9" id="KW-0464">Manganese</keyword>
<dbReference type="Proteomes" id="UP000036987">
    <property type="component" value="Unassembled WGS sequence"/>
</dbReference>
<evidence type="ECO:0000256" key="3">
    <source>
        <dbReference type="ARBA" id="ARBA00006702"/>
    </source>
</evidence>
<dbReference type="EC" id="3.1.3.16" evidence="4"/>
<dbReference type="Pfam" id="PF00481">
    <property type="entry name" value="PP2C"/>
    <property type="match status" value="1"/>
</dbReference>
<dbReference type="EMBL" id="LFYR01000167">
    <property type="protein sequence ID" value="KMZ75482.1"/>
    <property type="molecule type" value="Genomic_DNA"/>
</dbReference>
<comment type="cofactor">
    <cofactor evidence="2">
        <name>Mg(2+)</name>
        <dbReference type="ChEBI" id="CHEBI:18420"/>
    </cofactor>
</comment>